<feature type="compositionally biased region" description="Polar residues" evidence="1">
    <location>
        <begin position="1"/>
        <end position="11"/>
    </location>
</feature>
<reference evidence="3 4" key="1">
    <citation type="submission" date="2024-09" db="EMBL/GenBank/DDBJ databases">
        <title>Draft genome sequences of 6 high pH adapted Marinobacter shengliensis sp. isolated from Mariana forearc serpentinite mud volcanoes.</title>
        <authorList>
            <person name="Elkassas S."/>
            <person name="Serres M."/>
            <person name="Michael N."/>
            <person name="Amina P."/>
            <person name="Teodora Z."/>
            <person name="Julie H."/>
        </authorList>
    </citation>
    <scope>NUCLEOTIDE SEQUENCE [LARGE SCALE GENOMIC DNA]</scope>
    <source>
        <strain evidence="3 4">EB4</strain>
    </source>
</reference>
<dbReference type="PANTHER" id="PTHR21432">
    <property type="entry name" value="ACETYL-COA HYDROLASE-RELATED"/>
    <property type="match status" value="1"/>
</dbReference>
<keyword evidence="3" id="KW-0378">Hydrolase</keyword>
<organism evidence="3 4">
    <name type="scientific">Marinobacter shengliensis</name>
    <dbReference type="NCBI Taxonomy" id="1389223"/>
    <lineage>
        <taxon>Bacteria</taxon>
        <taxon>Pseudomonadati</taxon>
        <taxon>Pseudomonadota</taxon>
        <taxon>Gammaproteobacteria</taxon>
        <taxon>Pseudomonadales</taxon>
        <taxon>Marinobacteraceae</taxon>
        <taxon>Marinobacter</taxon>
    </lineage>
</organism>
<sequence length="77" mass="8360">MALRSTAQGGSVSRVVPKLRGGTVTDPRNDVHMVVTEHGCVNLKGLSIPQRARELINIADPEFRESLEHDAKTIGLL</sequence>
<dbReference type="InterPro" id="IPR026888">
    <property type="entry name" value="AcetylCoA_hyd_C"/>
</dbReference>
<dbReference type="RefSeq" id="WP_225316959.1">
    <property type="nucleotide sequence ID" value="NZ_JBHFLD010000023.1"/>
</dbReference>
<protein>
    <submittedName>
        <fullName evidence="3">Acetyl-CoA hydrolase/transferase C-terminal domain-containing protein</fullName>
    </submittedName>
</protein>
<accession>A0ABV4W9H5</accession>
<dbReference type="GO" id="GO:0016787">
    <property type="term" value="F:hydrolase activity"/>
    <property type="evidence" value="ECO:0007669"/>
    <property type="project" value="UniProtKB-KW"/>
</dbReference>
<evidence type="ECO:0000313" key="4">
    <source>
        <dbReference type="Proteomes" id="UP001576762"/>
    </source>
</evidence>
<evidence type="ECO:0000313" key="3">
    <source>
        <dbReference type="EMBL" id="MFB2716845.1"/>
    </source>
</evidence>
<keyword evidence="4" id="KW-1185">Reference proteome</keyword>
<comment type="caution">
    <text evidence="3">The sequence shown here is derived from an EMBL/GenBank/DDBJ whole genome shotgun (WGS) entry which is preliminary data.</text>
</comment>
<dbReference type="InterPro" id="IPR046433">
    <property type="entry name" value="ActCoA_hydro"/>
</dbReference>
<dbReference type="Pfam" id="PF13336">
    <property type="entry name" value="AcetylCoA_hyd_C"/>
    <property type="match status" value="1"/>
</dbReference>
<dbReference type="PANTHER" id="PTHR21432:SF20">
    <property type="entry name" value="ACETYL-COA HYDROLASE"/>
    <property type="match status" value="1"/>
</dbReference>
<gene>
    <name evidence="3" type="ORF">ACE05E_15295</name>
</gene>
<dbReference type="Proteomes" id="UP001576762">
    <property type="component" value="Unassembled WGS sequence"/>
</dbReference>
<dbReference type="EMBL" id="JBHFLD010000023">
    <property type="protein sequence ID" value="MFB2716845.1"/>
    <property type="molecule type" value="Genomic_DNA"/>
</dbReference>
<feature type="region of interest" description="Disordered" evidence="1">
    <location>
        <begin position="1"/>
        <end position="27"/>
    </location>
</feature>
<dbReference type="InterPro" id="IPR037171">
    <property type="entry name" value="NagB/RpiA_transferase-like"/>
</dbReference>
<dbReference type="InterPro" id="IPR038460">
    <property type="entry name" value="AcetylCoA_hyd_C_sf"/>
</dbReference>
<proteinExistence type="predicted"/>
<name>A0ABV4W9H5_9GAMM</name>
<evidence type="ECO:0000259" key="2">
    <source>
        <dbReference type="Pfam" id="PF13336"/>
    </source>
</evidence>
<dbReference type="Gene3D" id="3.40.1080.20">
    <property type="entry name" value="Acetyl-CoA hydrolase/transferase C-terminal domain"/>
    <property type="match status" value="1"/>
</dbReference>
<feature type="domain" description="Acetyl-CoA hydrolase/transferase C-terminal" evidence="2">
    <location>
        <begin position="1"/>
        <end position="70"/>
    </location>
</feature>
<evidence type="ECO:0000256" key="1">
    <source>
        <dbReference type="SAM" id="MobiDB-lite"/>
    </source>
</evidence>
<dbReference type="SUPFAM" id="SSF100950">
    <property type="entry name" value="NagB/RpiA/CoA transferase-like"/>
    <property type="match status" value="1"/>
</dbReference>